<dbReference type="PANTHER" id="PTHR24058:SF103">
    <property type="entry name" value="SERINE_THREONINE-PROTEIN KINASE PRP4 HOMOLOG"/>
    <property type="match status" value="1"/>
</dbReference>
<dbReference type="GO" id="GO:0004674">
    <property type="term" value="F:protein serine/threonine kinase activity"/>
    <property type="evidence" value="ECO:0007669"/>
    <property type="project" value="UniProtKB-KW"/>
</dbReference>
<dbReference type="Gene3D" id="1.10.510.10">
    <property type="entry name" value="Transferase(Phosphotransferase) domain 1"/>
    <property type="match status" value="1"/>
</dbReference>
<dbReference type="Proteomes" id="UP001177140">
    <property type="component" value="Unassembled WGS sequence"/>
</dbReference>
<dbReference type="PANTHER" id="PTHR24058">
    <property type="entry name" value="DUAL SPECIFICITY PROTEIN KINASE"/>
    <property type="match status" value="1"/>
</dbReference>
<dbReference type="InterPro" id="IPR008271">
    <property type="entry name" value="Ser/Thr_kinase_AS"/>
</dbReference>
<feature type="domain" description="Protein kinase" evidence="8">
    <location>
        <begin position="1"/>
        <end position="264"/>
    </location>
</feature>
<dbReference type="SMART" id="SM00220">
    <property type="entry name" value="S_TKc"/>
    <property type="match status" value="1"/>
</dbReference>
<keyword evidence="3" id="KW-0808">Transferase</keyword>
<keyword evidence="4" id="KW-0547">Nucleotide-binding</keyword>
<dbReference type="EMBL" id="JAJJMA010104867">
    <property type="protein sequence ID" value="MCL7030740.1"/>
    <property type="molecule type" value="Genomic_DNA"/>
</dbReference>
<evidence type="ECO:0000313" key="10">
    <source>
        <dbReference type="Proteomes" id="UP001177140"/>
    </source>
</evidence>
<keyword evidence="6" id="KW-0067">ATP-binding</keyword>
<dbReference type="GO" id="GO:0005524">
    <property type="term" value="F:ATP binding"/>
    <property type="evidence" value="ECO:0007669"/>
    <property type="project" value="UniProtKB-KW"/>
</dbReference>
<dbReference type="PROSITE" id="PS00108">
    <property type="entry name" value="PROTEIN_KINASE_ST"/>
    <property type="match status" value="1"/>
</dbReference>
<proteinExistence type="inferred from homology"/>
<evidence type="ECO:0000256" key="7">
    <source>
        <dbReference type="ARBA" id="ARBA00023596"/>
    </source>
</evidence>
<evidence type="ECO:0000256" key="6">
    <source>
        <dbReference type="ARBA" id="ARBA00022840"/>
    </source>
</evidence>
<evidence type="ECO:0000256" key="5">
    <source>
        <dbReference type="ARBA" id="ARBA00022777"/>
    </source>
</evidence>
<protein>
    <recommendedName>
        <fullName evidence="1">non-specific serine/threonine protein kinase</fullName>
        <ecNumber evidence="1">2.7.11.1</ecNumber>
    </recommendedName>
</protein>
<evidence type="ECO:0000313" key="9">
    <source>
        <dbReference type="EMBL" id="MCL7030740.1"/>
    </source>
</evidence>
<organism evidence="9 10">
    <name type="scientific">Papaver nudicaule</name>
    <name type="common">Iceland poppy</name>
    <dbReference type="NCBI Taxonomy" id="74823"/>
    <lineage>
        <taxon>Eukaryota</taxon>
        <taxon>Viridiplantae</taxon>
        <taxon>Streptophyta</taxon>
        <taxon>Embryophyta</taxon>
        <taxon>Tracheophyta</taxon>
        <taxon>Spermatophyta</taxon>
        <taxon>Magnoliopsida</taxon>
        <taxon>Ranunculales</taxon>
        <taxon>Papaveraceae</taxon>
        <taxon>Papaveroideae</taxon>
        <taxon>Papaver</taxon>
    </lineage>
</organism>
<dbReference type="EC" id="2.7.11.1" evidence="1"/>
<evidence type="ECO:0000256" key="3">
    <source>
        <dbReference type="ARBA" id="ARBA00022679"/>
    </source>
</evidence>
<keyword evidence="10" id="KW-1185">Reference proteome</keyword>
<keyword evidence="5" id="KW-0418">Kinase</keyword>
<dbReference type="InterPro" id="IPR000719">
    <property type="entry name" value="Prot_kinase_dom"/>
</dbReference>
<sequence length="275" mass="31462">MYKAGQQEVIILKRLAAADPKDVWHCVRILSTFKHRNHLCIVLESLHMNLRQVLNSFGRDIGLNLTAVRTYAAQLFISLKHLKECGVLHCDIKPDNVMVNKAKNDLKLCDFGNSMFAGKNEITPCLVSRFYRAPEVILGLPYDHPMDIWSVGCTLYELYSGKVLFPGGSNNDMLRLHIELKGPFSKKMLRKGAFASQHFDQAQNFNAKREFVNIKRKPISTRVTGSNNEDRKMLADFKDLLERILVLDPDKRMTLAQALAHPFILGQTKRHRIFL</sequence>
<keyword evidence="2" id="KW-0723">Serine/threonine-protein kinase</keyword>
<dbReference type="AlphaFoldDB" id="A0AA41V1D7"/>
<evidence type="ECO:0000256" key="2">
    <source>
        <dbReference type="ARBA" id="ARBA00022527"/>
    </source>
</evidence>
<gene>
    <name evidence="9" type="ORF">MKW94_028084</name>
</gene>
<name>A0AA41V1D7_PAPNU</name>
<dbReference type="InterPro" id="IPR011009">
    <property type="entry name" value="Kinase-like_dom_sf"/>
</dbReference>
<dbReference type="SUPFAM" id="SSF56112">
    <property type="entry name" value="Protein kinase-like (PK-like)"/>
    <property type="match status" value="1"/>
</dbReference>
<comment type="similarity">
    <text evidence="7">Belongs to the protein kinase superfamily. CMGC Ser/Thr protein kinase family.</text>
</comment>
<accession>A0AA41V1D7</accession>
<reference evidence="9" key="1">
    <citation type="submission" date="2022-03" db="EMBL/GenBank/DDBJ databases">
        <title>A functionally conserved STORR gene fusion in Papaver species that diverged 16.8 million years ago.</title>
        <authorList>
            <person name="Catania T."/>
        </authorList>
    </citation>
    <scope>NUCLEOTIDE SEQUENCE</scope>
    <source>
        <strain evidence="9">S-191538</strain>
    </source>
</reference>
<dbReference type="PROSITE" id="PS50011">
    <property type="entry name" value="PROTEIN_KINASE_DOM"/>
    <property type="match status" value="1"/>
</dbReference>
<dbReference type="FunFam" id="1.10.510.10:FF:000078">
    <property type="entry name" value="Serine/threonine-protein kinase PRP4 homolog"/>
    <property type="match status" value="1"/>
</dbReference>
<evidence type="ECO:0000256" key="1">
    <source>
        <dbReference type="ARBA" id="ARBA00012513"/>
    </source>
</evidence>
<dbReference type="Pfam" id="PF00069">
    <property type="entry name" value="Pkinase"/>
    <property type="match status" value="1"/>
</dbReference>
<comment type="caution">
    <text evidence="9">The sequence shown here is derived from an EMBL/GenBank/DDBJ whole genome shotgun (WGS) entry which is preliminary data.</text>
</comment>
<evidence type="ECO:0000256" key="4">
    <source>
        <dbReference type="ARBA" id="ARBA00022741"/>
    </source>
</evidence>
<evidence type="ECO:0000259" key="8">
    <source>
        <dbReference type="PROSITE" id="PS50011"/>
    </source>
</evidence>
<dbReference type="Gene3D" id="3.30.200.20">
    <property type="entry name" value="Phosphorylase Kinase, domain 1"/>
    <property type="match status" value="1"/>
</dbReference>
<dbReference type="InterPro" id="IPR050494">
    <property type="entry name" value="Ser_Thr_dual-spec_kinase"/>
</dbReference>